<feature type="domain" description="Fibronectin type-III" evidence="2">
    <location>
        <begin position="160"/>
        <end position="258"/>
    </location>
</feature>
<dbReference type="InterPro" id="IPR003961">
    <property type="entry name" value="FN3_dom"/>
</dbReference>
<organism evidence="3 4">
    <name type="scientific">Candidatus Cryptobacteroides merdavium</name>
    <dbReference type="NCBI Taxonomy" id="2840769"/>
    <lineage>
        <taxon>Bacteria</taxon>
        <taxon>Pseudomonadati</taxon>
        <taxon>Bacteroidota</taxon>
        <taxon>Bacteroidia</taxon>
        <taxon>Bacteroidales</taxon>
        <taxon>Candidatus Cryptobacteroides</taxon>
    </lineage>
</organism>
<keyword evidence="1" id="KW-0732">Signal</keyword>
<dbReference type="Proteomes" id="UP000823619">
    <property type="component" value="Unassembled WGS sequence"/>
</dbReference>
<feature type="chain" id="PRO_5038767899" evidence="1">
    <location>
        <begin position="22"/>
        <end position="1205"/>
    </location>
</feature>
<evidence type="ECO:0000256" key="1">
    <source>
        <dbReference type="SAM" id="SignalP"/>
    </source>
</evidence>
<sequence length="1205" mass="129544">MKKLSSILTICLAAASFFTLATGCVEEVPEVIEEMHLSNVLTPGSTSAVVSTSDGCTVTFTWTNSNTATQYLLQVYRFETDSAPASAEEVTDEMLSGMTPEEHVVEPSETGSSTSVSIALDREYSFYARVCGQNTADDTQGDSKWAAFPYPIDTYTVMDPLRSVTVTDRTDATITVAWELEEGDADGVNQIRVSPSPDSETEAYKVYTIGSGVTEMTLDGLKASTRYTVAMHFNSANRGTVYAWTRPSLGDAVTVSDTTAFKQALREAANWTNPPLKIQVAYNGGVAYEMGAMDILGPVEIYGEQTVEGASPVIIGYFNMRSPGITYTYMDYTEPTAPVEQSIPDILGATSLRAEALSFSGNGYELGRNITFAENFPSESPVSVSIVNCEMSEYSNGMFYDNSKTVNFTSIEYESVYVHDISGDGGDNFDVRAANTINSITVRNSTFSDGMRTFLRIDAPATVHALTFRNNTFNSLCGIDNSNNKGLFNIRGTVDSAFEIRDNIFLNMNGCETRTCMFPAQATAFPTSVAGNYYYNFSSQFFYDSESSSGNCAADEFPQSTAIAGGGAVLTSDPCYNSERGIFNVTNTTVLNAGAGDPRWLSDYVEQPDPDLVPVEYGYTWTLNDTDTFYDVIDESCVRGNTRFIVTSNPINVTEEGFEFTAAPASFEYSGVPTDCAMAFLVDGPGSVVLSTLEDGSSNDHITVAYGPADGTSLNVAGAVYAGATRSRAVLADIPEGGQQLVYIYACGPIVLSELSWIEDTSTAGSTPLDTPANVSVSAPEATEGTVTLSWDAVSSAASYMIRWTGPLPTQEDSLSVTGNSHDFTVADLATGIYNFSVRADVSETDVAHEASEFSEAVKFIRRETLSNVSAATPTTWGLEDFTFMQALIGSDQNTDPAEIWGDSFVYNNLEYYAGNTIRFATSDGLACFQYPGSSNNPPNRRYLRFLASGNGTVTVTLDATSSGRNLYVSVAGTSGPAHEAPNTSDDGVERGTFSETVTANAGDEIILWADASLRVFEITWTPAGYDPDDTIPSDPLAVEEQKDVIDYLRTTYGTSGTTALVAAGADPVTIDKITYAGKSNKSVDWDGGSERIKLQGASEVGDDGIPTSNYISFKVTKPGTIKHYLRSGSSSDTGRTVKIDLVMNDGADIVNLYEAAAPTGGYSSNEVSTQITSEQLAQTRQTATVYIYAPVNSVNVYYLEYIPD</sequence>
<dbReference type="SMART" id="SM00060">
    <property type="entry name" value="FN3"/>
    <property type="match status" value="2"/>
</dbReference>
<accession>A0A9D9ECL7</accession>
<dbReference type="Gene3D" id="2.60.40.10">
    <property type="entry name" value="Immunoglobulins"/>
    <property type="match status" value="2"/>
</dbReference>
<dbReference type="CDD" id="cd00063">
    <property type="entry name" value="FN3"/>
    <property type="match status" value="1"/>
</dbReference>
<evidence type="ECO:0000313" key="3">
    <source>
        <dbReference type="EMBL" id="MBO8445491.1"/>
    </source>
</evidence>
<name>A0A9D9ECL7_9BACT</name>
<dbReference type="PROSITE" id="PS51257">
    <property type="entry name" value="PROKAR_LIPOPROTEIN"/>
    <property type="match status" value="1"/>
</dbReference>
<dbReference type="InterPro" id="IPR036116">
    <property type="entry name" value="FN3_sf"/>
</dbReference>
<reference evidence="3" key="2">
    <citation type="journal article" date="2021" name="PeerJ">
        <title>Extensive microbial diversity within the chicken gut microbiome revealed by metagenomics and culture.</title>
        <authorList>
            <person name="Gilroy R."/>
            <person name="Ravi A."/>
            <person name="Getino M."/>
            <person name="Pursley I."/>
            <person name="Horton D.L."/>
            <person name="Alikhan N.F."/>
            <person name="Baker D."/>
            <person name="Gharbi K."/>
            <person name="Hall N."/>
            <person name="Watson M."/>
            <person name="Adriaenssens E.M."/>
            <person name="Foster-Nyarko E."/>
            <person name="Jarju S."/>
            <person name="Secka A."/>
            <person name="Antonio M."/>
            <person name="Oren A."/>
            <person name="Chaudhuri R.R."/>
            <person name="La Ragione R."/>
            <person name="Hildebrand F."/>
            <person name="Pallen M.J."/>
        </authorList>
    </citation>
    <scope>NUCLEOTIDE SEQUENCE</scope>
    <source>
        <strain evidence="3">D5-748</strain>
    </source>
</reference>
<proteinExistence type="predicted"/>
<protein>
    <submittedName>
        <fullName evidence="3">DUF5123 domain-containing protein</fullName>
    </submittedName>
</protein>
<dbReference type="SUPFAM" id="SSF49265">
    <property type="entry name" value="Fibronectin type III"/>
    <property type="match status" value="2"/>
</dbReference>
<dbReference type="AlphaFoldDB" id="A0A9D9ECL7"/>
<dbReference type="InterPro" id="IPR013783">
    <property type="entry name" value="Ig-like_fold"/>
</dbReference>
<comment type="caution">
    <text evidence="3">The sequence shown here is derived from an EMBL/GenBank/DDBJ whole genome shotgun (WGS) entry which is preliminary data.</text>
</comment>
<dbReference type="PROSITE" id="PS50853">
    <property type="entry name" value="FN3"/>
    <property type="match status" value="1"/>
</dbReference>
<reference evidence="3" key="1">
    <citation type="submission" date="2020-10" db="EMBL/GenBank/DDBJ databases">
        <authorList>
            <person name="Gilroy R."/>
        </authorList>
    </citation>
    <scope>NUCLEOTIDE SEQUENCE</scope>
    <source>
        <strain evidence="3">D5-748</strain>
    </source>
</reference>
<evidence type="ECO:0000259" key="2">
    <source>
        <dbReference type="PROSITE" id="PS50853"/>
    </source>
</evidence>
<evidence type="ECO:0000313" key="4">
    <source>
        <dbReference type="Proteomes" id="UP000823619"/>
    </source>
</evidence>
<dbReference type="EMBL" id="JADIMO010000095">
    <property type="protein sequence ID" value="MBO8445491.1"/>
    <property type="molecule type" value="Genomic_DNA"/>
</dbReference>
<dbReference type="SUPFAM" id="SSF51126">
    <property type="entry name" value="Pectin lyase-like"/>
    <property type="match status" value="1"/>
</dbReference>
<dbReference type="InterPro" id="IPR011050">
    <property type="entry name" value="Pectin_lyase_fold/virulence"/>
</dbReference>
<feature type="signal peptide" evidence="1">
    <location>
        <begin position="1"/>
        <end position="21"/>
    </location>
</feature>
<gene>
    <name evidence="3" type="ORF">IAC23_07340</name>
</gene>